<dbReference type="CDD" id="cd00146">
    <property type="entry name" value="PKD"/>
    <property type="match status" value="2"/>
</dbReference>
<dbReference type="AlphaFoldDB" id="A2SQS8"/>
<feature type="domain" description="PKD" evidence="2">
    <location>
        <begin position="310"/>
        <end position="394"/>
    </location>
</feature>
<dbReference type="InterPro" id="IPR000601">
    <property type="entry name" value="PKD_dom"/>
</dbReference>
<feature type="compositionally biased region" description="Low complexity" evidence="1">
    <location>
        <begin position="27"/>
        <end position="118"/>
    </location>
</feature>
<dbReference type="KEGG" id="mla:Mlab_0510"/>
<dbReference type="OrthoDB" id="136775at2157"/>
<dbReference type="RefSeq" id="WP_011832885.1">
    <property type="nucleotide sequence ID" value="NC_008942.1"/>
</dbReference>
<accession>A2SQS8</accession>
<protein>
    <submittedName>
        <fullName evidence="3">PKD domain containing protein</fullName>
    </submittedName>
</protein>
<evidence type="ECO:0000313" key="4">
    <source>
        <dbReference type="Proteomes" id="UP000000365"/>
    </source>
</evidence>
<dbReference type="Pfam" id="PF18911">
    <property type="entry name" value="PKD_4"/>
    <property type="match status" value="2"/>
</dbReference>
<dbReference type="SUPFAM" id="SSF49299">
    <property type="entry name" value="PKD domain"/>
    <property type="match status" value="2"/>
</dbReference>
<feature type="region of interest" description="Disordered" evidence="1">
    <location>
        <begin position="23"/>
        <end position="118"/>
    </location>
</feature>
<dbReference type="InterPro" id="IPR013783">
    <property type="entry name" value="Ig-like_fold"/>
</dbReference>
<dbReference type="GeneID" id="25393677"/>
<dbReference type="HOGENOM" id="CLU_606376_0_0_2"/>
<dbReference type="Proteomes" id="UP000000365">
    <property type="component" value="Chromosome"/>
</dbReference>
<dbReference type="PROSITE" id="PS51257">
    <property type="entry name" value="PROKAR_LIPOPROTEIN"/>
    <property type="match status" value="1"/>
</dbReference>
<dbReference type="FunFam" id="2.60.40.10:FF:000270">
    <property type="entry name" value="Cell surface protein"/>
    <property type="match status" value="1"/>
</dbReference>
<dbReference type="STRING" id="410358.Mlab_0510"/>
<dbReference type="InterPro" id="IPR022409">
    <property type="entry name" value="PKD/Chitinase_dom"/>
</dbReference>
<name>A2SQS8_METLZ</name>
<evidence type="ECO:0000256" key="1">
    <source>
        <dbReference type="SAM" id="MobiDB-lite"/>
    </source>
</evidence>
<organism evidence="3 4">
    <name type="scientific">Methanocorpusculum labreanum (strain ATCC 43576 / DSM 4855 / Z)</name>
    <dbReference type="NCBI Taxonomy" id="410358"/>
    <lineage>
        <taxon>Archaea</taxon>
        <taxon>Methanobacteriati</taxon>
        <taxon>Methanobacteriota</taxon>
        <taxon>Stenosarchaea group</taxon>
        <taxon>Methanomicrobia</taxon>
        <taxon>Methanomicrobiales</taxon>
        <taxon>Methanocorpusculaceae</taxon>
        <taxon>Methanocorpusculum</taxon>
    </lineage>
</organism>
<evidence type="ECO:0000259" key="2">
    <source>
        <dbReference type="PROSITE" id="PS50093"/>
    </source>
</evidence>
<keyword evidence="4" id="KW-1185">Reference proteome</keyword>
<sequence length="451" mass="46939">MILKRLILVLLVAFLIIGCVGAVNADTPTPTETATTTLTPTETATTTPTPTETATTTLTPTETATTTPTPTETATTTPTPTETATTTPTPTETATTTPTPTETATTTPTPTETATTTPTLIDITTLYITGLTPPVFGAAPDTTFFVSGGGTPVSVSWNAGTSTFGENTQYTATVTIKNATGYVFSTEPTVFLNNAFISPAYVTLDTATQRLTFTYTFPKTESKILPTITLSANVTTGTVPLPVKFTYTVANATSTSWVYGDGSSLSLPSYSGTLNHTYTTVGNYTANLTATNANGTVYKTVVITVNKVGLDASFTASSSSGTAPLTVLFVDTSAGSPTQWIWDFGGLGSSATKNPSYTFTTAGTYIVKLTVIDSTGATDSYSRAIYVNAPASTSTPTPTQTTALTTTGTTLTLGELSIPGPIDIIKEFMHLFYSIFDPANYLMTANASNTT</sequence>
<feature type="domain" description="PKD" evidence="2">
    <location>
        <begin position="251"/>
        <end position="305"/>
    </location>
</feature>
<dbReference type="EMBL" id="CP000559">
    <property type="protein sequence ID" value="ABN06684.1"/>
    <property type="molecule type" value="Genomic_DNA"/>
</dbReference>
<proteinExistence type="predicted"/>
<dbReference type="Gene3D" id="2.60.40.10">
    <property type="entry name" value="Immunoglobulins"/>
    <property type="match status" value="2"/>
</dbReference>
<evidence type="ECO:0000313" key="3">
    <source>
        <dbReference type="EMBL" id="ABN06684.1"/>
    </source>
</evidence>
<reference evidence="3 4" key="1">
    <citation type="journal article" date="2009" name="Stand. Genomic Sci.">
        <title>Complete genome sequence of Methanocorpusculum labreanum type strain Z.</title>
        <authorList>
            <person name="Anderson I.J."/>
            <person name="Sieprawska-Lupa M."/>
            <person name="Goltsman E."/>
            <person name="Lapidus A."/>
            <person name="Copeland A."/>
            <person name="Glavina Del Rio T."/>
            <person name="Tice H."/>
            <person name="Dalin E."/>
            <person name="Barry K."/>
            <person name="Pitluck S."/>
            <person name="Hauser L."/>
            <person name="Land M."/>
            <person name="Lucas S."/>
            <person name="Richardson P."/>
            <person name="Whitman W.B."/>
            <person name="Kyrpides N.C."/>
        </authorList>
    </citation>
    <scope>NUCLEOTIDE SEQUENCE [LARGE SCALE GENOMIC DNA]</scope>
    <source>
        <strain evidence="4">ATCC 43576 / DSM 4855 / Z</strain>
    </source>
</reference>
<dbReference type="InterPro" id="IPR035986">
    <property type="entry name" value="PKD_dom_sf"/>
</dbReference>
<dbReference type="eggNOG" id="arCOG02516">
    <property type="taxonomic scope" value="Archaea"/>
</dbReference>
<dbReference type="SMART" id="SM00089">
    <property type="entry name" value="PKD"/>
    <property type="match status" value="2"/>
</dbReference>
<dbReference type="PROSITE" id="PS50093">
    <property type="entry name" value="PKD"/>
    <property type="match status" value="2"/>
</dbReference>
<gene>
    <name evidence="3" type="ordered locus">Mlab_0510</name>
</gene>